<dbReference type="GO" id="GO:0005509">
    <property type="term" value="F:calcium ion binding"/>
    <property type="evidence" value="ECO:0007669"/>
    <property type="project" value="InterPro"/>
</dbReference>
<dbReference type="InterPro" id="IPR002048">
    <property type="entry name" value="EF_hand_dom"/>
</dbReference>
<dbReference type="SMART" id="SM00054">
    <property type="entry name" value="EFh"/>
    <property type="match status" value="2"/>
</dbReference>
<feature type="region of interest" description="Disordered" evidence="2">
    <location>
        <begin position="46"/>
        <end position="71"/>
    </location>
</feature>
<feature type="signal peptide" evidence="3">
    <location>
        <begin position="1"/>
        <end position="20"/>
    </location>
</feature>
<dbReference type="PROSITE" id="PS00018">
    <property type="entry name" value="EF_HAND_1"/>
    <property type="match status" value="1"/>
</dbReference>
<evidence type="ECO:0000313" key="5">
    <source>
        <dbReference type="EMBL" id="CAE4600883.1"/>
    </source>
</evidence>
<feature type="chain" id="PRO_5031228259" description="EF-hand domain-containing protein" evidence="3">
    <location>
        <begin position="21"/>
        <end position="148"/>
    </location>
</feature>
<dbReference type="InterPro" id="IPR011992">
    <property type="entry name" value="EF-hand-dom_pair"/>
</dbReference>
<accession>A0A7S4V0T5</accession>
<dbReference type="PROSITE" id="PS50222">
    <property type="entry name" value="EF_HAND_2"/>
    <property type="match status" value="1"/>
</dbReference>
<evidence type="ECO:0000256" key="3">
    <source>
        <dbReference type="SAM" id="SignalP"/>
    </source>
</evidence>
<dbReference type="AlphaFoldDB" id="A0A7S4V0T5"/>
<evidence type="ECO:0000256" key="1">
    <source>
        <dbReference type="ARBA" id="ARBA00022837"/>
    </source>
</evidence>
<dbReference type="Pfam" id="PF13202">
    <property type="entry name" value="EF-hand_5"/>
    <property type="match status" value="1"/>
</dbReference>
<feature type="compositionally biased region" description="Acidic residues" evidence="2">
    <location>
        <begin position="52"/>
        <end position="71"/>
    </location>
</feature>
<dbReference type="Gene3D" id="1.10.238.10">
    <property type="entry name" value="EF-hand"/>
    <property type="match status" value="1"/>
</dbReference>
<reference evidence="5" key="1">
    <citation type="submission" date="2021-01" db="EMBL/GenBank/DDBJ databases">
        <authorList>
            <person name="Corre E."/>
            <person name="Pelletier E."/>
            <person name="Niang G."/>
            <person name="Scheremetjew M."/>
            <person name="Finn R."/>
            <person name="Kale V."/>
            <person name="Holt S."/>
            <person name="Cochrane G."/>
            <person name="Meng A."/>
            <person name="Brown T."/>
            <person name="Cohen L."/>
        </authorList>
    </citation>
    <scope>NUCLEOTIDE SEQUENCE</scope>
    <source>
        <strain evidence="5">CCMP3105</strain>
    </source>
</reference>
<gene>
    <name evidence="5" type="ORF">AMON00008_LOCUS28964</name>
</gene>
<feature type="domain" description="EF-hand" evidence="4">
    <location>
        <begin position="107"/>
        <end position="142"/>
    </location>
</feature>
<evidence type="ECO:0000256" key="2">
    <source>
        <dbReference type="SAM" id="MobiDB-lite"/>
    </source>
</evidence>
<keyword evidence="1" id="KW-0106">Calcium</keyword>
<sequence>MARRLSLSALCCLLLALCSGSPAAGFERGLAPSSAGQLALLAALAGRGSAVEDPDDEDEPEFKEVDEEDGKIDTMDPEEILADLDTTKDGFLELEDFMDPERPLPDEEKEQLKTMLAKADTDGDGKVSKEEIPALMKEFEREHDEPEL</sequence>
<dbReference type="EMBL" id="HBNR01041725">
    <property type="protein sequence ID" value="CAE4600883.1"/>
    <property type="molecule type" value="Transcribed_RNA"/>
</dbReference>
<keyword evidence="3" id="KW-0732">Signal</keyword>
<evidence type="ECO:0000259" key="4">
    <source>
        <dbReference type="PROSITE" id="PS50222"/>
    </source>
</evidence>
<organism evidence="5">
    <name type="scientific">Alexandrium monilatum</name>
    <dbReference type="NCBI Taxonomy" id="311494"/>
    <lineage>
        <taxon>Eukaryota</taxon>
        <taxon>Sar</taxon>
        <taxon>Alveolata</taxon>
        <taxon>Dinophyceae</taxon>
        <taxon>Gonyaulacales</taxon>
        <taxon>Pyrocystaceae</taxon>
        <taxon>Alexandrium</taxon>
    </lineage>
</organism>
<name>A0A7S4V0T5_9DINO</name>
<dbReference type="SUPFAM" id="SSF47473">
    <property type="entry name" value="EF-hand"/>
    <property type="match status" value="1"/>
</dbReference>
<dbReference type="InterPro" id="IPR018247">
    <property type="entry name" value="EF_Hand_1_Ca_BS"/>
</dbReference>
<proteinExistence type="predicted"/>
<protein>
    <recommendedName>
        <fullName evidence="4">EF-hand domain-containing protein</fullName>
    </recommendedName>
</protein>